<dbReference type="InterPro" id="IPR021139">
    <property type="entry name" value="NYN"/>
</dbReference>
<name>A0ABZ2URR1_9CYAN</name>
<evidence type="ECO:0000259" key="1">
    <source>
        <dbReference type="Pfam" id="PF01936"/>
    </source>
</evidence>
<evidence type="ECO:0000313" key="3">
    <source>
        <dbReference type="Proteomes" id="UP001483337"/>
    </source>
</evidence>
<evidence type="ECO:0000313" key="2">
    <source>
        <dbReference type="EMBL" id="WZB87120.1"/>
    </source>
</evidence>
<sequence>MSNNERSLAIHDSELLNKIAVQLCQAIVTIYHQQPELLLEKYRKVKWENQSNQLALINKFIELLSASQNWEELIKKVRVSLTAILVNEAANLPNITELVTEIRNQNPANVNYANNGFISNDLTLPVLSLGIAVLLLDAENLQINTNTEKFLATVCNFPIQVKIAFANWGNRGKLDVELHERGYDLIHVPAGRDNADGKMIAFGASIHELYPHAKAVFVCSSDKVMTNLCNNLQQHGLIVYQVSQHGENINIFNNTTAETTIYNVKPLPEIPSLEQFILQLKTIIREEQKLSKSFWIKLSQLSQIYKDKYQLNISHIVSKHLPGKRARDIFINYPADFVIHQVDDVGELYVTIFENNNIQDTNQNISFIDDFSTPHPIFNIQSQVDLEQAIKNIFIELSQTSNNESFDISVLASKFKQKYGRSITEQMKGLKITGNFVKFLQSCNYFQVQLTDNKWEVSKFNSGFDSGLKSSVISSEISSATDLEQALKMIILALTENNQNSYVDASVLGVKFHHKYGKPITRQLKDIQINSSFIKFLQSCNSFQIHKNGNKYKVLLS</sequence>
<protein>
    <submittedName>
        <fullName evidence="2">NYN domain-containing protein</fullName>
    </submittedName>
</protein>
<organism evidence="2 3">
    <name type="scientific">Okeanomitos corallinicola TIOX110</name>
    <dbReference type="NCBI Taxonomy" id="3133117"/>
    <lineage>
        <taxon>Bacteria</taxon>
        <taxon>Bacillati</taxon>
        <taxon>Cyanobacteriota</taxon>
        <taxon>Cyanophyceae</taxon>
        <taxon>Nostocales</taxon>
        <taxon>Aphanizomenonaceae</taxon>
        <taxon>Okeanomitos</taxon>
    </lineage>
</organism>
<reference evidence="2 3" key="1">
    <citation type="submission" date="2024-04" db="EMBL/GenBank/DDBJ databases">
        <title>Okeanomitos corallinicola gen. &amp; sp. nov. (Nostocales, Cyanobacteria), a new toxic marine heterocyst-forming cyanobacterium from a coral reef.</title>
        <authorList>
            <person name="Li H."/>
            <person name="Li R."/>
            <person name="Kang J."/>
            <person name="Hii K.S."/>
            <person name="Mohamed H.F."/>
            <person name="Xu X."/>
            <person name="Luo Z."/>
        </authorList>
    </citation>
    <scope>NUCLEOTIDE SEQUENCE [LARGE SCALE GENOMIC DNA]</scope>
    <source>
        <strain evidence="2 3">TIOX110</strain>
    </source>
</reference>
<proteinExistence type="predicted"/>
<dbReference type="RefSeq" id="WP_353930034.1">
    <property type="nucleotide sequence ID" value="NZ_CP150886.1"/>
</dbReference>
<dbReference type="Pfam" id="PF01936">
    <property type="entry name" value="NYN"/>
    <property type="match status" value="1"/>
</dbReference>
<gene>
    <name evidence="2" type="ORF">WJM97_17280</name>
</gene>
<feature type="domain" description="NYN" evidence="1">
    <location>
        <begin position="134"/>
        <end position="243"/>
    </location>
</feature>
<dbReference type="Proteomes" id="UP001483337">
    <property type="component" value="Chromosome"/>
</dbReference>
<keyword evidence="3" id="KW-1185">Reference proteome</keyword>
<accession>A0ABZ2URR1</accession>
<dbReference type="EMBL" id="CP150886">
    <property type="protein sequence ID" value="WZB87120.1"/>
    <property type="molecule type" value="Genomic_DNA"/>
</dbReference>